<dbReference type="EMBL" id="VDEP01000138">
    <property type="protein sequence ID" value="KAA1129000.1"/>
    <property type="molecule type" value="Genomic_DNA"/>
</dbReference>
<sequence>MGCQLVTALRESESTRSSDPFANRTQAIHVEATTFDPLGLNRLDQNFKKKERQRRLSNQIIRPIRTANCSPLVDCFLDRLRNIGVEANGFVSLQLDHSAQTNLEGLIVCVEAIKLASLSLNSLDQNFNKRKKPGSFSYESSKTGSNTIKQFISRNGSEHLPPSSLIGTQLQTIDVEASSLAWLAFNDSGQNFKKKKQQRWIRYEIILPIRTVEYTPSVRLLLDKAWTIAVRATSLVSLASYHLLRNVDRNQQVIRNQTGRGLSGLIVVVYLGDGNVKLGNWVFLSCSNSFGMIRQLASAGKTRAIGILNRVGQEAKRMADRKNSDHLRSGKRRTRNDWSELPTVDLGTQETGFPSIRIGGAVLYSDCKRKEDSNIYFWRWSVNHLKEQEDRAEPSLQIS</sequence>
<dbReference type="Proteomes" id="UP000325313">
    <property type="component" value="Unassembled WGS sequence"/>
</dbReference>
<evidence type="ECO:0000313" key="3">
    <source>
        <dbReference type="Proteomes" id="UP000325313"/>
    </source>
</evidence>
<dbReference type="AlphaFoldDB" id="A0A5B0RSY9"/>
<gene>
    <name evidence="2" type="ORF">PGTUg99_021092</name>
</gene>
<organism evidence="2 3">
    <name type="scientific">Puccinia graminis f. sp. tritici</name>
    <dbReference type="NCBI Taxonomy" id="56615"/>
    <lineage>
        <taxon>Eukaryota</taxon>
        <taxon>Fungi</taxon>
        <taxon>Dikarya</taxon>
        <taxon>Basidiomycota</taxon>
        <taxon>Pucciniomycotina</taxon>
        <taxon>Pucciniomycetes</taxon>
        <taxon>Pucciniales</taxon>
        <taxon>Pucciniaceae</taxon>
        <taxon>Puccinia</taxon>
    </lineage>
</organism>
<feature type="region of interest" description="Disordered" evidence="1">
    <location>
        <begin position="320"/>
        <end position="340"/>
    </location>
</feature>
<evidence type="ECO:0000313" key="2">
    <source>
        <dbReference type="EMBL" id="KAA1129000.1"/>
    </source>
</evidence>
<accession>A0A5B0RSY9</accession>
<name>A0A5B0RSY9_PUCGR</name>
<proteinExistence type="predicted"/>
<reference evidence="2 3" key="1">
    <citation type="submission" date="2019-05" db="EMBL/GenBank/DDBJ databases">
        <title>Emergence of the Ug99 lineage of the wheat stem rust pathogen through somatic hybridization.</title>
        <authorList>
            <person name="Li F."/>
            <person name="Upadhyaya N.M."/>
            <person name="Sperschneider J."/>
            <person name="Matny O."/>
            <person name="Nguyen-Phuc H."/>
            <person name="Mago R."/>
            <person name="Raley C."/>
            <person name="Miller M.E."/>
            <person name="Silverstein K.A.T."/>
            <person name="Henningsen E."/>
            <person name="Hirsch C.D."/>
            <person name="Visser B."/>
            <person name="Pretorius Z.A."/>
            <person name="Steffenson B.J."/>
            <person name="Schwessinger B."/>
            <person name="Dodds P.N."/>
            <person name="Figueroa M."/>
        </authorList>
    </citation>
    <scope>NUCLEOTIDE SEQUENCE [LARGE SCALE GENOMIC DNA]</scope>
    <source>
        <strain evidence="2 3">Ug99</strain>
    </source>
</reference>
<protein>
    <submittedName>
        <fullName evidence="2">Uncharacterized protein</fullName>
    </submittedName>
</protein>
<evidence type="ECO:0000256" key="1">
    <source>
        <dbReference type="SAM" id="MobiDB-lite"/>
    </source>
</evidence>
<comment type="caution">
    <text evidence="2">The sequence shown here is derived from an EMBL/GenBank/DDBJ whole genome shotgun (WGS) entry which is preliminary data.</text>
</comment>